<evidence type="ECO:0000256" key="4">
    <source>
        <dbReference type="ARBA" id="ARBA00022729"/>
    </source>
</evidence>
<evidence type="ECO:0000259" key="7">
    <source>
        <dbReference type="Pfam" id="PF01915"/>
    </source>
</evidence>
<evidence type="ECO:0000313" key="9">
    <source>
        <dbReference type="Proteomes" id="UP000036955"/>
    </source>
</evidence>
<evidence type="ECO:0000256" key="6">
    <source>
        <dbReference type="ARBA" id="ARBA00023295"/>
    </source>
</evidence>
<evidence type="ECO:0000256" key="3">
    <source>
        <dbReference type="ARBA" id="ARBA00012744"/>
    </source>
</evidence>
<dbReference type="InterPro" id="IPR051915">
    <property type="entry name" value="Cellulose_Degrad_GH3"/>
</dbReference>
<dbReference type="SUPFAM" id="SSF52279">
    <property type="entry name" value="Beta-D-glucan exohydrolase, C-terminal domain"/>
    <property type="match status" value="1"/>
</dbReference>
<dbReference type="Gene3D" id="3.40.50.1700">
    <property type="entry name" value="Glycoside hydrolase family 3 C-terminal domain"/>
    <property type="match status" value="1"/>
</dbReference>
<accession>A0A0L1LH81</accession>
<feature type="domain" description="Glycoside hydrolase family 3 C-terminal" evidence="7">
    <location>
        <begin position="2"/>
        <end position="92"/>
    </location>
</feature>
<dbReference type="PANTHER" id="PTHR30620:SF16">
    <property type="entry name" value="LYSOSOMAL BETA GLUCOSIDASE"/>
    <property type="match status" value="1"/>
</dbReference>
<proteinExistence type="inferred from homology"/>
<dbReference type="GO" id="GO:0009251">
    <property type="term" value="P:glucan catabolic process"/>
    <property type="evidence" value="ECO:0007669"/>
    <property type="project" value="TreeGrafter"/>
</dbReference>
<keyword evidence="5" id="KW-0378">Hydrolase</keyword>
<comment type="catalytic activity">
    <reaction evidence="1">
        <text>Hydrolysis of terminal, non-reducing beta-D-glucosyl residues with release of beta-D-glucose.</text>
        <dbReference type="EC" id="3.2.1.21"/>
    </reaction>
</comment>
<evidence type="ECO:0000256" key="1">
    <source>
        <dbReference type="ARBA" id="ARBA00000448"/>
    </source>
</evidence>
<feature type="non-terminal residue" evidence="8">
    <location>
        <position position="1"/>
    </location>
</feature>
<dbReference type="PANTHER" id="PTHR30620">
    <property type="entry name" value="PERIPLASMIC BETA-GLUCOSIDASE-RELATED"/>
    <property type="match status" value="1"/>
</dbReference>
<evidence type="ECO:0000313" key="8">
    <source>
        <dbReference type="EMBL" id="KNH15620.1"/>
    </source>
</evidence>
<dbReference type="GO" id="GO:0008422">
    <property type="term" value="F:beta-glucosidase activity"/>
    <property type="evidence" value="ECO:0007669"/>
    <property type="project" value="UniProtKB-EC"/>
</dbReference>
<name>A0A0L1LH81_PSESX</name>
<gene>
    <name evidence="8" type="ORF">ACS77_28740</name>
</gene>
<organism evidence="8 9">
    <name type="scientific">Pseudomonas syringae</name>
    <dbReference type="NCBI Taxonomy" id="317"/>
    <lineage>
        <taxon>Bacteria</taxon>
        <taxon>Pseudomonadati</taxon>
        <taxon>Pseudomonadota</taxon>
        <taxon>Gammaproteobacteria</taxon>
        <taxon>Pseudomonadales</taxon>
        <taxon>Pseudomonadaceae</taxon>
        <taxon>Pseudomonas</taxon>
    </lineage>
</organism>
<keyword evidence="4" id="KW-0732">Signal</keyword>
<dbReference type="PATRIC" id="fig|317.197.peg.550"/>
<dbReference type="InterPro" id="IPR002772">
    <property type="entry name" value="Glyco_hydro_3_C"/>
</dbReference>
<dbReference type="InterPro" id="IPR036881">
    <property type="entry name" value="Glyco_hydro_3_C_sf"/>
</dbReference>
<dbReference type="EC" id="3.2.1.21" evidence="3"/>
<evidence type="ECO:0000256" key="2">
    <source>
        <dbReference type="ARBA" id="ARBA00005336"/>
    </source>
</evidence>
<keyword evidence="6" id="KW-0326">Glycosidase</keyword>
<reference evidence="8 9" key="1">
    <citation type="submission" date="2015-06" db="EMBL/GenBank/DDBJ databases">
        <authorList>
            <person name="Hoefler B.C."/>
            <person name="Straight P.D."/>
        </authorList>
    </citation>
    <scope>NUCLEOTIDE SEQUENCE [LARGE SCALE GENOMIC DNA]</scope>
    <source>
        <strain evidence="8 9">Riq4</strain>
    </source>
</reference>
<comment type="similarity">
    <text evidence="2">Belongs to the glycosyl hydrolase 3 family.</text>
</comment>
<sequence length="98" mass="10615">SRTDLNIPAAQRELIRALKATGKPLVLVLMNGRPLSILEENEQADAILETWFSGTEGGNAIADVLFGDYNPSGKLPISVPRSVGQIPTYYNHLSIGRP</sequence>
<dbReference type="EMBL" id="LFQK01000117">
    <property type="protein sequence ID" value="KNH15620.1"/>
    <property type="molecule type" value="Genomic_DNA"/>
</dbReference>
<dbReference type="Pfam" id="PF01915">
    <property type="entry name" value="Glyco_hydro_3_C"/>
    <property type="match status" value="1"/>
</dbReference>
<dbReference type="AlphaFoldDB" id="A0A0L1LH81"/>
<protein>
    <recommendedName>
        <fullName evidence="3">beta-glucosidase</fullName>
        <ecNumber evidence="3">3.2.1.21</ecNumber>
    </recommendedName>
</protein>
<comment type="caution">
    <text evidence="8">The sequence shown here is derived from an EMBL/GenBank/DDBJ whole genome shotgun (WGS) entry which is preliminary data.</text>
</comment>
<evidence type="ECO:0000256" key="5">
    <source>
        <dbReference type="ARBA" id="ARBA00022801"/>
    </source>
</evidence>
<dbReference type="Proteomes" id="UP000036955">
    <property type="component" value="Unassembled WGS sequence"/>
</dbReference>
<feature type="non-terminal residue" evidence="8">
    <location>
        <position position="98"/>
    </location>
</feature>